<accession>A0A558DAN6</accession>
<dbReference type="PIRSF" id="PIRSF018005">
    <property type="entry name" value="UCP018005"/>
    <property type="match status" value="1"/>
</dbReference>
<dbReference type="Pfam" id="PF10017">
    <property type="entry name" value="Methyltransf_33"/>
    <property type="match status" value="1"/>
</dbReference>
<evidence type="ECO:0000256" key="2">
    <source>
        <dbReference type="ARBA" id="ARBA00022679"/>
    </source>
</evidence>
<dbReference type="InterPro" id="IPR035094">
    <property type="entry name" value="EgtD"/>
</dbReference>
<evidence type="ECO:0000259" key="3">
    <source>
        <dbReference type="Pfam" id="PF10017"/>
    </source>
</evidence>
<keyword evidence="2 4" id="KW-0808">Transferase</keyword>
<dbReference type="GO" id="GO:0052706">
    <property type="term" value="F:L-histidine N(alpha)-methyltransferase activity"/>
    <property type="evidence" value="ECO:0007669"/>
    <property type="project" value="UniProtKB-EC"/>
</dbReference>
<dbReference type="SUPFAM" id="SSF53335">
    <property type="entry name" value="S-adenosyl-L-methionine-dependent methyltransferases"/>
    <property type="match status" value="1"/>
</dbReference>
<dbReference type="AlphaFoldDB" id="A0A558DAN6"/>
<sequence>MSKTITFHDHHPQIQSLKSAVIAGLSKPNKSIPPKYFYDERGSKLFAEICEQPEYYPPNIERALLSKITEEIFHLTGTNRLIIEPGAGSATKIRILLDPLKPSAYLPMDISCEYLRSSAAEIADDFPWLPVHAVCVDFTHSIPLPDTAPKGHRMAFFPGSSIGNFTPHEARSFLEMVRQTLSPGGLLLIGVDTKKPADILNAAYNDAAGITAAFNLNLLHRIRDEVKADCNPENFEHLAFYNQTLGRIEMHLISRCRQTLHLSDYQFQLEEGESIHTENSYKYTPDEFIDLATQAGLQPVQHWLDDQKLFALYLLQA</sequence>
<dbReference type="PANTHER" id="PTHR43397">
    <property type="entry name" value="ERGOTHIONEINE BIOSYNTHESIS PROTEIN 1"/>
    <property type="match status" value="1"/>
</dbReference>
<comment type="caution">
    <text evidence="4">The sequence shown here is derived from an EMBL/GenBank/DDBJ whole genome shotgun (WGS) entry which is preliminary data.</text>
</comment>
<dbReference type="PANTHER" id="PTHR43397:SF1">
    <property type="entry name" value="ERGOTHIONEINE BIOSYNTHESIS PROTEIN 1"/>
    <property type="match status" value="1"/>
</dbReference>
<proteinExistence type="predicted"/>
<name>A0A558DAN6_9GAMM</name>
<dbReference type="EC" id="2.1.1.44" evidence="4"/>
<dbReference type="EMBL" id="VMRY01000010">
    <property type="protein sequence ID" value="TVT58033.1"/>
    <property type="molecule type" value="Genomic_DNA"/>
</dbReference>
<feature type="domain" description="Histidine-specific methyltransferase SAM-dependent" evidence="3">
    <location>
        <begin position="18"/>
        <end position="316"/>
    </location>
</feature>
<dbReference type="Proteomes" id="UP000317355">
    <property type="component" value="Unassembled WGS sequence"/>
</dbReference>
<gene>
    <name evidence="4" type="primary">egtD</name>
    <name evidence="4" type="ORF">FHK82_04775</name>
</gene>
<dbReference type="InterPro" id="IPR051128">
    <property type="entry name" value="EgtD_Methyltrsf_superfamily"/>
</dbReference>
<dbReference type="InterPro" id="IPR019257">
    <property type="entry name" value="MeTrfase_dom"/>
</dbReference>
<organism evidence="4 5">
    <name type="scientific">Sedimenticola thiotaurini</name>
    <dbReference type="NCBI Taxonomy" id="1543721"/>
    <lineage>
        <taxon>Bacteria</taxon>
        <taxon>Pseudomonadati</taxon>
        <taxon>Pseudomonadota</taxon>
        <taxon>Gammaproteobacteria</taxon>
        <taxon>Chromatiales</taxon>
        <taxon>Sedimenticolaceae</taxon>
        <taxon>Sedimenticola</taxon>
    </lineage>
</organism>
<evidence type="ECO:0000256" key="1">
    <source>
        <dbReference type="ARBA" id="ARBA00022603"/>
    </source>
</evidence>
<evidence type="ECO:0000313" key="5">
    <source>
        <dbReference type="Proteomes" id="UP000317355"/>
    </source>
</evidence>
<dbReference type="GO" id="GO:0032259">
    <property type="term" value="P:methylation"/>
    <property type="evidence" value="ECO:0007669"/>
    <property type="project" value="UniProtKB-KW"/>
</dbReference>
<dbReference type="Gene3D" id="3.40.50.150">
    <property type="entry name" value="Vaccinia Virus protein VP39"/>
    <property type="match status" value="1"/>
</dbReference>
<evidence type="ECO:0000313" key="4">
    <source>
        <dbReference type="EMBL" id="TVT58033.1"/>
    </source>
</evidence>
<protein>
    <submittedName>
        <fullName evidence="4">L-histidine N(Alpha)-methyltransferase</fullName>
        <ecNumber evidence="4">2.1.1.44</ecNumber>
    </submittedName>
</protein>
<keyword evidence="1 4" id="KW-0489">Methyltransferase</keyword>
<dbReference type="InterPro" id="IPR029063">
    <property type="entry name" value="SAM-dependent_MTases_sf"/>
</dbReference>
<dbReference type="InterPro" id="IPR017804">
    <property type="entry name" value="MeTrfase_EgtD-like"/>
</dbReference>
<dbReference type="NCBIfam" id="TIGR03438">
    <property type="entry name" value="egtD_ergothio"/>
    <property type="match status" value="1"/>
</dbReference>
<reference evidence="4 5" key="1">
    <citation type="submission" date="2019-07" db="EMBL/GenBank/DDBJ databases">
        <title>The pathways for chlorine oxyanion respiration interact through the shared metabolite chlorate.</title>
        <authorList>
            <person name="Barnum T.P."/>
            <person name="Cheng Y."/>
            <person name="Hill K.A."/>
            <person name="Lucas L.N."/>
            <person name="Carlson H.K."/>
            <person name="Coates J.D."/>
        </authorList>
    </citation>
    <scope>NUCLEOTIDE SEQUENCE [LARGE SCALE GENOMIC DNA]</scope>
    <source>
        <strain evidence="4">BK-3</strain>
    </source>
</reference>